<gene>
    <name evidence="6" type="primary">Cni-C01G6.4</name>
    <name evidence="6" type="synonym">Cnig_chr_II.g4188</name>
    <name evidence="6" type="ORF">B9Z55_004188</name>
</gene>
<dbReference type="GO" id="GO:0061630">
    <property type="term" value="F:ubiquitin protein ligase activity"/>
    <property type="evidence" value="ECO:0007669"/>
    <property type="project" value="TreeGrafter"/>
</dbReference>
<dbReference type="SMART" id="SM00184">
    <property type="entry name" value="RING"/>
    <property type="match status" value="1"/>
</dbReference>
<dbReference type="PANTHER" id="PTHR46359:SF2">
    <property type="entry name" value="GEO07743P1"/>
    <property type="match status" value="1"/>
</dbReference>
<keyword evidence="7" id="KW-1185">Reference proteome</keyword>
<dbReference type="AlphaFoldDB" id="A0A2G5UV69"/>
<dbReference type="SUPFAM" id="SSF57850">
    <property type="entry name" value="RING/U-box"/>
    <property type="match status" value="1"/>
</dbReference>
<reference evidence="7" key="1">
    <citation type="submission" date="2017-10" db="EMBL/GenBank/DDBJ databases">
        <title>Rapid genome shrinkage in a self-fertile nematode reveals novel sperm competition proteins.</title>
        <authorList>
            <person name="Yin D."/>
            <person name="Schwarz E.M."/>
            <person name="Thomas C.G."/>
            <person name="Felde R.L."/>
            <person name="Korf I.F."/>
            <person name="Cutter A.D."/>
            <person name="Schartner C.M."/>
            <person name="Ralston E.J."/>
            <person name="Meyer B.J."/>
            <person name="Haag E.S."/>
        </authorList>
    </citation>
    <scope>NUCLEOTIDE SEQUENCE [LARGE SCALE GENOMIC DNA]</scope>
    <source>
        <strain evidence="7">JU1422</strain>
    </source>
</reference>
<dbReference type="InterPro" id="IPR013083">
    <property type="entry name" value="Znf_RING/FYVE/PHD"/>
</dbReference>
<dbReference type="Gene3D" id="3.30.40.10">
    <property type="entry name" value="Zinc/RING finger domain, C3HC4 (zinc finger)"/>
    <property type="match status" value="1"/>
</dbReference>
<protein>
    <recommendedName>
        <fullName evidence="5">RING-type domain-containing protein</fullName>
    </recommendedName>
</protein>
<dbReference type="STRING" id="1611254.A0A2G5UV69"/>
<dbReference type="PROSITE" id="PS50089">
    <property type="entry name" value="ZF_RING_2"/>
    <property type="match status" value="1"/>
</dbReference>
<evidence type="ECO:0000256" key="1">
    <source>
        <dbReference type="ARBA" id="ARBA00022723"/>
    </source>
</evidence>
<dbReference type="GO" id="GO:0006511">
    <property type="term" value="P:ubiquitin-dependent protein catabolic process"/>
    <property type="evidence" value="ECO:0007669"/>
    <property type="project" value="TreeGrafter"/>
</dbReference>
<evidence type="ECO:0000256" key="3">
    <source>
        <dbReference type="ARBA" id="ARBA00022833"/>
    </source>
</evidence>
<proteinExistence type="predicted"/>
<dbReference type="InterPro" id="IPR001841">
    <property type="entry name" value="Znf_RING"/>
</dbReference>
<sequence>MEKVHFFACFLYESMLGRSATETTENINRASAERGASRKTVQQWFTKFACGDASLEEKKVVEGILKVDHHKTKEMGNCLPSLFGFSRQHDETPMRRSRSSENAMSFTNPAMMQTSSSYVNQLYQHNVIRQRQAEERGKEIDEAKKNRIRGLLDQIPADVFRGDMASTECAICMIDFEPGERIRFLPCMHSFHQECVDEWLLKSFTCPSCLEPVDSTILSSLTAHNMQSLHQITSSSPSTSSSAKH</sequence>
<dbReference type="InterPro" id="IPR042981">
    <property type="entry name" value="RNF11_RING-H2"/>
</dbReference>
<dbReference type="Proteomes" id="UP000230233">
    <property type="component" value="Chromosome II"/>
</dbReference>
<feature type="domain" description="RING-type" evidence="5">
    <location>
        <begin position="169"/>
        <end position="209"/>
    </location>
</feature>
<dbReference type="PANTHER" id="PTHR46359">
    <property type="entry name" value="GEO07743P1"/>
    <property type="match status" value="1"/>
</dbReference>
<evidence type="ECO:0000313" key="6">
    <source>
        <dbReference type="EMBL" id="PIC43452.1"/>
    </source>
</evidence>
<dbReference type="Pfam" id="PF13639">
    <property type="entry name" value="zf-RING_2"/>
    <property type="match status" value="1"/>
</dbReference>
<keyword evidence="2 4" id="KW-0863">Zinc-finger</keyword>
<dbReference type="GO" id="GO:0008270">
    <property type="term" value="F:zinc ion binding"/>
    <property type="evidence" value="ECO:0007669"/>
    <property type="project" value="UniProtKB-KW"/>
</dbReference>
<name>A0A2G5UV69_9PELO</name>
<accession>A0A2G5UV69</accession>
<dbReference type="Pfam" id="PF17906">
    <property type="entry name" value="HTH_48"/>
    <property type="match status" value="1"/>
</dbReference>
<keyword evidence="3" id="KW-0862">Zinc</keyword>
<keyword evidence="1" id="KW-0479">Metal-binding</keyword>
<comment type="caution">
    <text evidence="6">The sequence shown here is derived from an EMBL/GenBank/DDBJ whole genome shotgun (WGS) entry which is preliminary data.</text>
</comment>
<dbReference type="Gene3D" id="1.10.10.1450">
    <property type="match status" value="1"/>
</dbReference>
<dbReference type="GO" id="GO:0000151">
    <property type="term" value="C:ubiquitin ligase complex"/>
    <property type="evidence" value="ECO:0007669"/>
    <property type="project" value="TreeGrafter"/>
</dbReference>
<dbReference type="InterPro" id="IPR052804">
    <property type="entry name" value="UEC_component"/>
</dbReference>
<dbReference type="InterPro" id="IPR041426">
    <property type="entry name" value="Mos1_HTH"/>
</dbReference>
<evidence type="ECO:0000259" key="5">
    <source>
        <dbReference type="PROSITE" id="PS50089"/>
    </source>
</evidence>
<evidence type="ECO:0000313" key="7">
    <source>
        <dbReference type="Proteomes" id="UP000230233"/>
    </source>
</evidence>
<dbReference type="EMBL" id="PDUG01000002">
    <property type="protein sequence ID" value="PIC43452.1"/>
    <property type="molecule type" value="Genomic_DNA"/>
</dbReference>
<organism evidence="6 7">
    <name type="scientific">Caenorhabditis nigoni</name>
    <dbReference type="NCBI Taxonomy" id="1611254"/>
    <lineage>
        <taxon>Eukaryota</taxon>
        <taxon>Metazoa</taxon>
        <taxon>Ecdysozoa</taxon>
        <taxon>Nematoda</taxon>
        <taxon>Chromadorea</taxon>
        <taxon>Rhabditida</taxon>
        <taxon>Rhabditina</taxon>
        <taxon>Rhabditomorpha</taxon>
        <taxon>Rhabditoidea</taxon>
        <taxon>Rhabditidae</taxon>
        <taxon>Peloderinae</taxon>
        <taxon>Caenorhabditis</taxon>
    </lineage>
</organism>
<evidence type="ECO:0000256" key="2">
    <source>
        <dbReference type="ARBA" id="ARBA00022771"/>
    </source>
</evidence>
<evidence type="ECO:0000256" key="4">
    <source>
        <dbReference type="PROSITE-ProRule" id="PRU00175"/>
    </source>
</evidence>
<dbReference type="OrthoDB" id="9984778at2759"/>
<dbReference type="CDD" id="cd16468">
    <property type="entry name" value="RING-H2_RNF11"/>
    <property type="match status" value="1"/>
</dbReference>